<dbReference type="GO" id="GO:0016787">
    <property type="term" value="F:hydrolase activity"/>
    <property type="evidence" value="ECO:0007669"/>
    <property type="project" value="UniProtKB-KW"/>
</dbReference>
<dbReference type="InterPro" id="IPR041562">
    <property type="entry name" value="MCM_lid"/>
</dbReference>
<dbReference type="STRING" id="1169540.A0A0G4EB78"/>
<dbReference type="OrthoDB" id="360773at2759"/>
<evidence type="ECO:0000256" key="3">
    <source>
        <dbReference type="ARBA" id="ARBA00022840"/>
    </source>
</evidence>
<reference evidence="8 9" key="1">
    <citation type="submission" date="2014-11" db="EMBL/GenBank/DDBJ databases">
        <authorList>
            <person name="Zhu J."/>
            <person name="Qi W."/>
            <person name="Song R."/>
        </authorList>
    </citation>
    <scope>NUCLEOTIDE SEQUENCE [LARGE SCALE GENOMIC DNA]</scope>
</reference>
<dbReference type="GO" id="GO:0000724">
    <property type="term" value="P:double-strand break repair via homologous recombination"/>
    <property type="evidence" value="ECO:0007669"/>
    <property type="project" value="TreeGrafter"/>
</dbReference>
<dbReference type="InterPro" id="IPR018525">
    <property type="entry name" value="MCM_CS"/>
</dbReference>
<evidence type="ECO:0000256" key="4">
    <source>
        <dbReference type="ARBA" id="ARBA00023125"/>
    </source>
</evidence>
<keyword evidence="4 5" id="KW-0238">DNA-binding</keyword>
<keyword evidence="3 5" id="KW-0067">ATP-binding</keyword>
<dbReference type="GO" id="GO:0017116">
    <property type="term" value="F:single-stranded DNA helicase activity"/>
    <property type="evidence" value="ECO:0007669"/>
    <property type="project" value="TreeGrafter"/>
</dbReference>
<dbReference type="PANTHER" id="PTHR11630:SF48">
    <property type="entry name" value="DNA HELICASE MCM9"/>
    <property type="match status" value="1"/>
</dbReference>
<feature type="region of interest" description="Disordered" evidence="6">
    <location>
        <begin position="350"/>
        <end position="378"/>
    </location>
</feature>
<dbReference type="Pfam" id="PF00493">
    <property type="entry name" value="MCM"/>
    <property type="match status" value="1"/>
</dbReference>
<dbReference type="AlphaFoldDB" id="A0A0G4EB78"/>
<dbReference type="InterPro" id="IPR027417">
    <property type="entry name" value="P-loop_NTPase"/>
</dbReference>
<dbReference type="PROSITE" id="PS50051">
    <property type="entry name" value="MCM_2"/>
    <property type="match status" value="1"/>
</dbReference>
<dbReference type="PROSITE" id="PS00847">
    <property type="entry name" value="MCM_1"/>
    <property type="match status" value="1"/>
</dbReference>
<dbReference type="SUPFAM" id="SSF52540">
    <property type="entry name" value="P-loop containing nucleoside triphosphate hydrolases"/>
    <property type="match status" value="1"/>
</dbReference>
<dbReference type="PANTHER" id="PTHR11630">
    <property type="entry name" value="DNA REPLICATION LICENSING FACTOR MCM FAMILY MEMBER"/>
    <property type="match status" value="1"/>
</dbReference>
<gene>
    <name evidence="8" type="ORF">Vbra_6979</name>
</gene>
<dbReference type="Gene3D" id="3.40.50.300">
    <property type="entry name" value="P-loop containing nucleotide triphosphate hydrolases"/>
    <property type="match status" value="1"/>
</dbReference>
<dbReference type="GO" id="GO:0005524">
    <property type="term" value="F:ATP binding"/>
    <property type="evidence" value="ECO:0007669"/>
    <property type="project" value="UniProtKB-KW"/>
</dbReference>
<evidence type="ECO:0000256" key="1">
    <source>
        <dbReference type="ARBA" id="ARBA00012551"/>
    </source>
</evidence>
<dbReference type="PRINTS" id="PR01657">
    <property type="entry name" value="MCMFAMILY"/>
</dbReference>
<comment type="similarity">
    <text evidence="5">Belongs to the MCM family.</text>
</comment>
<dbReference type="Pfam" id="PF17855">
    <property type="entry name" value="MCM_lid"/>
    <property type="match status" value="1"/>
</dbReference>
<dbReference type="SMART" id="SM00382">
    <property type="entry name" value="AAA"/>
    <property type="match status" value="1"/>
</dbReference>
<dbReference type="InterPro" id="IPR031327">
    <property type="entry name" value="MCM"/>
</dbReference>
<dbReference type="VEuPathDB" id="CryptoDB:Vbra_6979"/>
<evidence type="ECO:0000313" key="8">
    <source>
        <dbReference type="EMBL" id="CEL93215.1"/>
    </source>
</evidence>
<dbReference type="Proteomes" id="UP000041254">
    <property type="component" value="Unassembled WGS sequence"/>
</dbReference>
<dbReference type="Pfam" id="PF17207">
    <property type="entry name" value="MCM_OB"/>
    <property type="match status" value="1"/>
</dbReference>
<sequence>MFDPYDDGPSQPDAAAGGGGAAPFSANVSGPPDQDGSAALLFSSHREAFSRYFTSNPDREWHIKELLRVVDTGRSFSLTVDATELLDEFPALGSAFLKSAQEVLPFLQDDVLPELQRQYAEALGGTGAVPKMVKPRVKIRPEGIPPCTSMRKESVSAIRNDEINTLVSFTGTVVRAGPVKALEEWRVFACVRCGHQFRMVAIPELSFRMDKPSVCPRAPRQVNKPTQDKKSKKWFTVKATERCDGSHFRVVEPHELQAESHPAAITDVQEIRVQESVENLKGGVIPRVMPVIVKDDLVARVQPGDKAEVVGFVRRRWRPFKKDQRCEGEFFLEAVNVIPKMRENIPPHLTLAQSHRPDSSSSQTTGSQAAGEPPAPLTSVGRIQEFQRFWQRRRGDEFAARREILDGVCPTLMGLHVAKLSLLLTLIGGCTMEEAAKSTDEGRRWAHFRSSHSPPAKKALQDGDQVAPDEPMADAQEMPAQPHRQQQQQQQGRQVGGGGSVGRCDCHMLMVGDPGTGKSQLLKKAAELSYRSVQTTGLGCTAAGLTFTCVREGADFMLEAGALVLADGGVCCIDEFSCIKKDESAAIHEALEQQSISVAKAGINTRLNTRCSVVAACNVKNGSYNAGPMTPLNTSLGLPLLTRFDTVVVFIDAFDAKQDAATADFILSKVMADPSAAFKHGTAPPRPPHFWTTDRLRDYIAHVKSSLAPTLSKAAGVLLETYFVELKRKAGPIDGAAVTVRMLESLIRLTQAHARLLHREVAELRDAVATVLMMEKALNGRQVCAAVSRSADAPARTGMLGELAAFDSEAAGPNARSTILSRATEDAATASELHFDIKSIREYAHYERQVLKSLMLRKTPDGQLKSMVDNGRLQPDDDHGDPDEGPFATPVGPPGDLNGLHQSTTGGPPADDDGDLDDLLDDLNDFSYNPPAASAPIRPPNFATNDAQECRPLWSARPGVVRRPPVRRDGQWLGVKEREMG</sequence>
<proteinExistence type="inferred from homology"/>
<dbReference type="InterPro" id="IPR003593">
    <property type="entry name" value="AAA+_ATPase"/>
</dbReference>
<dbReference type="EC" id="3.6.4.12" evidence="1"/>
<feature type="compositionally biased region" description="Low complexity" evidence="6">
    <location>
        <begin position="484"/>
        <end position="493"/>
    </location>
</feature>
<dbReference type="InParanoid" id="A0A0G4EB78"/>
<keyword evidence="2 5" id="KW-0547">Nucleotide-binding</keyword>
<dbReference type="InterPro" id="IPR012340">
    <property type="entry name" value="NA-bd_OB-fold"/>
</dbReference>
<feature type="region of interest" description="Disordered" evidence="6">
    <location>
        <begin position="862"/>
        <end position="944"/>
    </location>
</feature>
<dbReference type="PhylomeDB" id="A0A0G4EB78"/>
<dbReference type="EMBL" id="CDMY01000149">
    <property type="protein sequence ID" value="CEL93215.1"/>
    <property type="molecule type" value="Genomic_DNA"/>
</dbReference>
<dbReference type="GO" id="GO:0006260">
    <property type="term" value="P:DNA replication"/>
    <property type="evidence" value="ECO:0007669"/>
    <property type="project" value="InterPro"/>
</dbReference>
<evidence type="ECO:0000256" key="6">
    <source>
        <dbReference type="SAM" id="MobiDB-lite"/>
    </source>
</evidence>
<dbReference type="Gene3D" id="2.40.50.140">
    <property type="entry name" value="Nucleic acid-binding proteins"/>
    <property type="match status" value="1"/>
</dbReference>
<dbReference type="SMART" id="SM00350">
    <property type="entry name" value="MCM"/>
    <property type="match status" value="1"/>
</dbReference>
<dbReference type="SUPFAM" id="SSF50249">
    <property type="entry name" value="Nucleic acid-binding proteins"/>
    <property type="match status" value="1"/>
</dbReference>
<protein>
    <recommendedName>
        <fullName evidence="1">DNA helicase</fullName>
        <ecNumber evidence="1">3.6.4.12</ecNumber>
    </recommendedName>
</protein>
<feature type="compositionally biased region" description="Low complexity" evidence="6">
    <location>
        <begin position="359"/>
        <end position="371"/>
    </location>
</feature>
<dbReference type="GO" id="GO:0042555">
    <property type="term" value="C:MCM complex"/>
    <property type="evidence" value="ECO:0007669"/>
    <property type="project" value="TreeGrafter"/>
</dbReference>
<feature type="domain" description="MCM C-terminal AAA(+) ATPase" evidence="7">
    <location>
        <begin position="400"/>
        <end position="666"/>
    </location>
</feature>
<dbReference type="GO" id="GO:0005634">
    <property type="term" value="C:nucleus"/>
    <property type="evidence" value="ECO:0007669"/>
    <property type="project" value="UniProtKB-SubCell"/>
</dbReference>
<evidence type="ECO:0000256" key="5">
    <source>
        <dbReference type="RuleBase" id="RU004070"/>
    </source>
</evidence>
<feature type="region of interest" description="Disordered" evidence="6">
    <location>
        <begin position="441"/>
        <end position="499"/>
    </location>
</feature>
<dbReference type="InterPro" id="IPR001208">
    <property type="entry name" value="MCM_dom"/>
</dbReference>
<dbReference type="OMA" id="AKEVSCN"/>
<feature type="region of interest" description="Disordered" evidence="6">
    <location>
        <begin position="1"/>
        <end position="37"/>
    </location>
</feature>
<dbReference type="InterPro" id="IPR033762">
    <property type="entry name" value="MCM_OB"/>
</dbReference>
<feature type="compositionally biased region" description="Acidic residues" evidence="6">
    <location>
        <begin position="910"/>
        <end position="924"/>
    </location>
</feature>
<evidence type="ECO:0000313" key="9">
    <source>
        <dbReference type="Proteomes" id="UP000041254"/>
    </source>
</evidence>
<name>A0A0G4EB78_VITBC</name>
<evidence type="ECO:0000256" key="2">
    <source>
        <dbReference type="ARBA" id="ARBA00022741"/>
    </source>
</evidence>
<organism evidence="8 9">
    <name type="scientific">Vitrella brassicaformis (strain CCMP3155)</name>
    <dbReference type="NCBI Taxonomy" id="1169540"/>
    <lineage>
        <taxon>Eukaryota</taxon>
        <taxon>Sar</taxon>
        <taxon>Alveolata</taxon>
        <taxon>Colpodellida</taxon>
        <taxon>Vitrellaceae</taxon>
        <taxon>Vitrella</taxon>
    </lineage>
</organism>
<keyword evidence="9" id="KW-1185">Reference proteome</keyword>
<dbReference type="GO" id="GO:0003697">
    <property type="term" value="F:single-stranded DNA binding"/>
    <property type="evidence" value="ECO:0007669"/>
    <property type="project" value="TreeGrafter"/>
</dbReference>
<accession>A0A0G4EB78</accession>
<evidence type="ECO:0000259" key="7">
    <source>
        <dbReference type="PROSITE" id="PS50051"/>
    </source>
</evidence>